<dbReference type="GO" id="GO:0006811">
    <property type="term" value="P:monoatomic ion transport"/>
    <property type="evidence" value="ECO:0007669"/>
    <property type="project" value="UniProtKB-KW"/>
</dbReference>
<dbReference type="GO" id="GO:0030496">
    <property type="term" value="C:midbody"/>
    <property type="evidence" value="ECO:0007669"/>
    <property type="project" value="UniProtKB-SubCell"/>
</dbReference>
<dbReference type="AlphaFoldDB" id="A0AAJ7U848"/>
<evidence type="ECO:0000256" key="33">
    <source>
        <dbReference type="SAM" id="MobiDB-lite"/>
    </source>
</evidence>
<feature type="region of interest" description="Disordered" evidence="33">
    <location>
        <begin position="162"/>
        <end position="201"/>
    </location>
</feature>
<dbReference type="InterPro" id="IPR046349">
    <property type="entry name" value="C1-like_sf"/>
</dbReference>
<evidence type="ECO:0000313" key="37">
    <source>
        <dbReference type="RefSeq" id="XP_032831484.1"/>
    </source>
</evidence>
<keyword evidence="8" id="KW-0343">GTPase activation</keyword>
<dbReference type="PANTHER" id="PTHR46199:SF3">
    <property type="entry name" value="RAC GTPASE-ACTIVATING PROTEIN 1"/>
    <property type="match status" value="1"/>
</dbReference>
<keyword evidence="24" id="KW-0446">Lipid-binding</keyword>
<evidence type="ECO:0000259" key="34">
    <source>
        <dbReference type="PROSITE" id="PS50081"/>
    </source>
</evidence>
<evidence type="ECO:0000313" key="39">
    <source>
        <dbReference type="RefSeq" id="XP_032831486.1"/>
    </source>
</evidence>
<evidence type="ECO:0000256" key="2">
    <source>
        <dbReference type="ARBA" id="ARBA00004186"/>
    </source>
</evidence>
<dbReference type="RefSeq" id="XP_032831489.1">
    <property type="nucleotide sequence ID" value="XM_032975598.1"/>
</dbReference>
<evidence type="ECO:0000256" key="14">
    <source>
        <dbReference type="ARBA" id="ARBA00022618"/>
    </source>
</evidence>
<dbReference type="PANTHER" id="PTHR46199">
    <property type="entry name" value="RAC GTPASE-ACTIVATING PROTEIN 1"/>
    <property type="match status" value="1"/>
</dbReference>
<keyword evidence="11" id="KW-0963">Cytoplasm</keyword>
<dbReference type="CDD" id="cd04382">
    <property type="entry name" value="RhoGAP_MgcRacGAP"/>
    <property type="match status" value="1"/>
</dbReference>
<dbReference type="RefSeq" id="XP_032831485.1">
    <property type="nucleotide sequence ID" value="XM_032975594.1"/>
</dbReference>
<keyword evidence="22 32" id="KW-0175">Coiled coil</keyword>
<gene>
    <name evidence="37 38 39 40 41 42" type="primary">RACGAP1</name>
</gene>
<dbReference type="KEGG" id="pmrn:116954786"/>
<feature type="domain" description="Rho-GAP" evidence="35">
    <location>
        <begin position="341"/>
        <end position="537"/>
    </location>
</feature>
<dbReference type="GO" id="GO:0032154">
    <property type="term" value="C:cleavage furrow"/>
    <property type="evidence" value="ECO:0007669"/>
    <property type="project" value="UniProtKB-SubCell"/>
</dbReference>
<keyword evidence="15" id="KW-0479">Metal-binding</keyword>
<dbReference type="GO" id="GO:0097149">
    <property type="term" value="C:centralspindlin complex"/>
    <property type="evidence" value="ECO:0007669"/>
    <property type="project" value="TreeGrafter"/>
</dbReference>
<dbReference type="Proteomes" id="UP001318040">
    <property type="component" value="Chromosome 56"/>
</dbReference>
<keyword evidence="20" id="KW-0744">Spermatogenesis</keyword>
<feature type="region of interest" description="Disordered" evidence="33">
    <location>
        <begin position="543"/>
        <end position="627"/>
    </location>
</feature>
<keyword evidence="14" id="KW-0132">Cell division</keyword>
<feature type="compositionally biased region" description="Low complexity" evidence="33">
    <location>
        <begin position="579"/>
        <end position="591"/>
    </location>
</feature>
<evidence type="ECO:0000256" key="27">
    <source>
        <dbReference type="ARBA" id="ARBA00023242"/>
    </source>
</evidence>
<dbReference type="GO" id="GO:0030154">
    <property type="term" value="P:cell differentiation"/>
    <property type="evidence" value="ECO:0007669"/>
    <property type="project" value="UniProtKB-KW"/>
</dbReference>
<evidence type="ECO:0000256" key="1">
    <source>
        <dbReference type="ARBA" id="ARBA00004123"/>
    </source>
</evidence>
<evidence type="ECO:0000256" key="21">
    <source>
        <dbReference type="ARBA" id="ARBA00022990"/>
    </source>
</evidence>
<dbReference type="GO" id="GO:0007283">
    <property type="term" value="P:spermatogenesis"/>
    <property type="evidence" value="ECO:0007669"/>
    <property type="project" value="UniProtKB-KW"/>
</dbReference>
<keyword evidence="10" id="KW-1003">Cell membrane</keyword>
<evidence type="ECO:0000256" key="25">
    <source>
        <dbReference type="ARBA" id="ARBA00023136"/>
    </source>
</evidence>
<dbReference type="RefSeq" id="XP_032831488.1">
    <property type="nucleotide sequence ID" value="XM_032975597.1"/>
</dbReference>
<dbReference type="GO" id="GO:0005634">
    <property type="term" value="C:nucleus"/>
    <property type="evidence" value="ECO:0007669"/>
    <property type="project" value="UniProtKB-SubCell"/>
</dbReference>
<dbReference type="GO" id="GO:0007266">
    <property type="term" value="P:Rho protein signal transduction"/>
    <property type="evidence" value="ECO:0007669"/>
    <property type="project" value="TreeGrafter"/>
</dbReference>
<feature type="coiled-coil region" evidence="32">
    <location>
        <begin position="58"/>
        <end position="106"/>
    </location>
</feature>
<evidence type="ECO:0000256" key="9">
    <source>
        <dbReference type="ARBA" id="ARBA00022473"/>
    </source>
</evidence>
<reference evidence="37 38" key="1">
    <citation type="submission" date="2025-04" db="UniProtKB">
        <authorList>
            <consortium name="RefSeq"/>
        </authorList>
    </citation>
    <scope>IDENTIFICATION</scope>
    <source>
        <tissue evidence="37 38">Sperm</tissue>
    </source>
</reference>
<evidence type="ECO:0000256" key="22">
    <source>
        <dbReference type="ARBA" id="ARBA00023054"/>
    </source>
</evidence>
<evidence type="ECO:0000313" key="40">
    <source>
        <dbReference type="RefSeq" id="XP_032831487.1"/>
    </source>
</evidence>
<evidence type="ECO:0000313" key="38">
    <source>
        <dbReference type="RefSeq" id="XP_032831485.1"/>
    </source>
</evidence>
<proteinExistence type="predicted"/>
<dbReference type="InterPro" id="IPR008936">
    <property type="entry name" value="Rho_GTPase_activation_prot"/>
</dbReference>
<dbReference type="CDD" id="cd20821">
    <property type="entry name" value="C1_MgcRacGAP"/>
    <property type="match status" value="1"/>
</dbReference>
<evidence type="ECO:0000256" key="6">
    <source>
        <dbReference type="ARBA" id="ARBA00004626"/>
    </source>
</evidence>
<evidence type="ECO:0000256" key="10">
    <source>
        <dbReference type="ARBA" id="ARBA00022475"/>
    </source>
</evidence>
<dbReference type="PROSITE" id="PS00479">
    <property type="entry name" value="ZF_DAG_PE_1"/>
    <property type="match status" value="1"/>
</dbReference>
<keyword evidence="26" id="KW-0206">Cytoskeleton</keyword>
<evidence type="ECO:0000256" key="15">
    <source>
        <dbReference type="ARBA" id="ARBA00022723"/>
    </source>
</evidence>
<dbReference type="GO" id="GO:0051233">
    <property type="term" value="C:spindle midzone"/>
    <property type="evidence" value="ECO:0007669"/>
    <property type="project" value="TreeGrafter"/>
</dbReference>
<evidence type="ECO:0000256" key="12">
    <source>
        <dbReference type="ARBA" id="ARBA00022499"/>
    </source>
</evidence>
<dbReference type="RefSeq" id="XP_032831484.1">
    <property type="nucleotide sequence ID" value="XM_032975593.1"/>
</dbReference>
<keyword evidence="17" id="KW-0221">Differentiation</keyword>
<dbReference type="Gene3D" id="1.10.555.10">
    <property type="entry name" value="Rho GTPase activation protein"/>
    <property type="match status" value="1"/>
</dbReference>
<dbReference type="GO" id="GO:0005096">
    <property type="term" value="F:GTPase activator activity"/>
    <property type="evidence" value="ECO:0007669"/>
    <property type="project" value="UniProtKB-KW"/>
</dbReference>
<keyword evidence="23" id="KW-0406">Ion transport</keyword>
<evidence type="ECO:0000256" key="3">
    <source>
        <dbReference type="ARBA" id="ARBA00004214"/>
    </source>
</evidence>
<keyword evidence="16" id="KW-0863">Zinc-finger</keyword>
<dbReference type="GO" id="GO:0008270">
    <property type="term" value="F:zinc ion binding"/>
    <property type="evidence" value="ECO:0007669"/>
    <property type="project" value="UniProtKB-KW"/>
</dbReference>
<dbReference type="GO" id="GO:0001669">
    <property type="term" value="C:acrosomal vesicle"/>
    <property type="evidence" value="ECO:0007669"/>
    <property type="project" value="UniProtKB-SubCell"/>
</dbReference>
<feature type="compositionally biased region" description="Polar residues" evidence="33">
    <location>
        <begin position="607"/>
        <end position="616"/>
    </location>
</feature>
<dbReference type="GO" id="GO:0051256">
    <property type="term" value="P:mitotic spindle midzone assembly"/>
    <property type="evidence" value="ECO:0007669"/>
    <property type="project" value="TreeGrafter"/>
</dbReference>
<keyword evidence="25" id="KW-0472">Membrane</keyword>
<evidence type="ECO:0000256" key="17">
    <source>
        <dbReference type="ARBA" id="ARBA00022782"/>
    </source>
</evidence>
<evidence type="ECO:0000256" key="26">
    <source>
        <dbReference type="ARBA" id="ARBA00023212"/>
    </source>
</evidence>
<dbReference type="GO" id="GO:0000281">
    <property type="term" value="P:mitotic cytokinesis"/>
    <property type="evidence" value="ECO:0007669"/>
    <property type="project" value="TreeGrafter"/>
</dbReference>
<evidence type="ECO:0000256" key="13">
    <source>
        <dbReference type="ARBA" id="ARBA00022553"/>
    </source>
</evidence>
<dbReference type="Gene3D" id="3.30.60.20">
    <property type="match status" value="1"/>
</dbReference>
<evidence type="ECO:0000313" key="42">
    <source>
        <dbReference type="RefSeq" id="XP_032831489.1"/>
    </source>
</evidence>
<dbReference type="SUPFAM" id="SSF48350">
    <property type="entry name" value="GTPase activation domain, GAP"/>
    <property type="match status" value="1"/>
</dbReference>
<dbReference type="FunFam" id="3.30.60.20:FF:000033">
    <property type="entry name" value="Rac GTPase-activating protein 1"/>
    <property type="match status" value="1"/>
</dbReference>
<keyword evidence="29" id="KW-0968">Cytoplasmic vesicle</keyword>
<comment type="subcellular location">
    <subcellularLocation>
        <location evidence="5">Cell membrane</location>
        <topology evidence="5">Peripheral membrane protein</topology>
        <orientation evidence="5">Cytoplasmic side</orientation>
    </subcellularLocation>
    <subcellularLocation>
        <location evidence="6">Cleavage furrow</location>
    </subcellularLocation>
    <subcellularLocation>
        <location evidence="2">Cytoplasm</location>
        <location evidence="2">Cytoskeleton</location>
        <location evidence="2">Spindle</location>
    </subcellularLocation>
    <subcellularLocation>
        <location evidence="4">Cytoplasmic vesicle</location>
        <location evidence="4">Secretory vesicle</location>
        <location evidence="4">Acrosome</location>
    </subcellularLocation>
    <subcellularLocation>
        <location evidence="3">Midbody</location>
    </subcellularLocation>
    <subcellularLocation>
        <location evidence="1">Nucleus</location>
    </subcellularLocation>
</comment>
<evidence type="ECO:0000256" key="18">
    <source>
        <dbReference type="ARBA" id="ARBA00022833"/>
    </source>
</evidence>
<evidence type="ECO:0000256" key="19">
    <source>
        <dbReference type="ARBA" id="ARBA00022843"/>
    </source>
</evidence>
<dbReference type="RefSeq" id="XP_032831486.1">
    <property type="nucleotide sequence ID" value="XM_032975595.1"/>
</dbReference>
<evidence type="ECO:0000256" key="23">
    <source>
        <dbReference type="ARBA" id="ARBA00023065"/>
    </source>
</evidence>
<dbReference type="PROSITE" id="PS50238">
    <property type="entry name" value="RHOGAP"/>
    <property type="match status" value="1"/>
</dbReference>
<keyword evidence="9" id="KW-0217">Developmental protein</keyword>
<evidence type="ECO:0000256" key="29">
    <source>
        <dbReference type="ARBA" id="ARBA00023329"/>
    </source>
</evidence>
<protein>
    <recommendedName>
        <fullName evidence="30">Rac GTPase-activating protein 1</fullName>
    </recommendedName>
    <alternativeName>
        <fullName evidence="31">Male germ cell RacGap</fullName>
    </alternativeName>
</protein>
<evidence type="ECO:0000256" key="30">
    <source>
        <dbReference type="ARBA" id="ARBA00067896"/>
    </source>
</evidence>
<feature type="compositionally biased region" description="Basic residues" evidence="33">
    <location>
        <begin position="178"/>
        <end position="190"/>
    </location>
</feature>
<keyword evidence="7" id="KW-0813">Transport</keyword>
<evidence type="ECO:0000313" key="36">
    <source>
        <dbReference type="Proteomes" id="UP001318040"/>
    </source>
</evidence>
<evidence type="ECO:0000256" key="24">
    <source>
        <dbReference type="ARBA" id="ARBA00023121"/>
    </source>
</evidence>
<name>A0AAJ7U848_PETMA</name>
<dbReference type="InterPro" id="IPR000198">
    <property type="entry name" value="RhoGAP_dom"/>
</dbReference>
<dbReference type="GO" id="GO:0008289">
    <property type="term" value="F:lipid binding"/>
    <property type="evidence" value="ECO:0007669"/>
    <property type="project" value="UniProtKB-KW"/>
</dbReference>
<dbReference type="SUPFAM" id="SSF57889">
    <property type="entry name" value="Cysteine-rich domain"/>
    <property type="match status" value="1"/>
</dbReference>
<evidence type="ECO:0000313" key="41">
    <source>
        <dbReference type="RefSeq" id="XP_032831488.1"/>
    </source>
</evidence>
<keyword evidence="19" id="KW-0832">Ubl conjugation</keyword>
<keyword evidence="27" id="KW-0539">Nucleus</keyword>
<evidence type="ECO:0000256" key="11">
    <source>
        <dbReference type="ARBA" id="ARBA00022490"/>
    </source>
</evidence>
<accession>A0AAJ7U848</accession>
<evidence type="ECO:0000259" key="35">
    <source>
        <dbReference type="PROSITE" id="PS50238"/>
    </source>
</evidence>
<evidence type="ECO:0000256" key="4">
    <source>
        <dbReference type="ARBA" id="ARBA00004218"/>
    </source>
</evidence>
<dbReference type="SMART" id="SM00324">
    <property type="entry name" value="RhoGAP"/>
    <property type="match status" value="1"/>
</dbReference>
<keyword evidence="18" id="KW-0862">Zinc</keyword>
<evidence type="ECO:0000256" key="5">
    <source>
        <dbReference type="ARBA" id="ARBA00004413"/>
    </source>
</evidence>
<keyword evidence="36" id="KW-1185">Reference proteome</keyword>
<feature type="domain" description="Phorbol-ester/DAG-type" evidence="34">
    <location>
        <begin position="283"/>
        <end position="332"/>
    </location>
</feature>
<sequence length="627" mass="69060">MATVKGALLPLFDDMVRQTDILTMGIEPEFVAFVRSVEDARQRWQGVETELGRCRQALAKTETERAALDVKLKHARNQVDVEIKRRQKAEVACERLDRQIQLIRELLLVQDSSCSLQLSEEQRNALAFLNTRTSSGLAPKAHRLTRIDESSNSILSASDISYDRTDDDLDTDASVLRSGRRGDKRKSPRLHHAETPPVPAKRSCMISEEAKGNESIIATTTVTVPQHGGTIEAVSTIETVTRPSRRRSSRGRRLSAVNGEPNVMSVAMPPSGAGDGTPRNLRQHDFVQKTSIKPEACVPCGRRIRFGKMVLRCRECRTAAHPECRDRCPLPCAPAVPSTPLTLAEGTVADFAPSTAPMIPMLVIRCVGEIEQKGMHETGIYRVPGCDRTVKELKERFVRSRGTVPVLSKVEDVHVVCGLLKDFLRSLKEPLLTFALNGTFMAAAEIPDEDNSVAAMFQAIDELPQANRDTLAFLMLHLQKVAQSSDCKMDAYNLARVFGPTLVGHATADPSPMVMLQDTRRQPAVIERLLSLSPDYWSKFVSAGDSRRPDDAYGTPDQRTPIGSSMLGPLTTPEMAHGPTPSKTPSTSSLSQRFRSTLTPKFGSRAKTPSVTSLKKTGNYFESPLLK</sequence>
<evidence type="ECO:0000256" key="16">
    <source>
        <dbReference type="ARBA" id="ARBA00022771"/>
    </source>
</evidence>
<evidence type="ECO:0000256" key="32">
    <source>
        <dbReference type="SAM" id="Coils"/>
    </source>
</evidence>
<evidence type="ECO:0000256" key="8">
    <source>
        <dbReference type="ARBA" id="ARBA00022468"/>
    </source>
</evidence>
<keyword evidence="12" id="KW-1017">Isopeptide bond</keyword>
<dbReference type="Pfam" id="PF00620">
    <property type="entry name" value="RhoGAP"/>
    <property type="match status" value="1"/>
</dbReference>
<keyword evidence="28" id="KW-0131">Cell cycle</keyword>
<evidence type="ECO:0000256" key="20">
    <source>
        <dbReference type="ARBA" id="ARBA00022871"/>
    </source>
</evidence>
<evidence type="ECO:0000256" key="7">
    <source>
        <dbReference type="ARBA" id="ARBA00022448"/>
    </source>
</evidence>
<dbReference type="FunFam" id="1.10.555.10:FF:000034">
    <property type="entry name" value="Rac GTPase-activating protein 1"/>
    <property type="match status" value="1"/>
</dbReference>
<evidence type="ECO:0000256" key="31">
    <source>
        <dbReference type="ARBA" id="ARBA00075869"/>
    </source>
</evidence>
<dbReference type="PROSITE" id="PS50081">
    <property type="entry name" value="ZF_DAG_PE_2"/>
    <property type="match status" value="1"/>
</dbReference>
<evidence type="ECO:0000256" key="28">
    <source>
        <dbReference type="ARBA" id="ARBA00023306"/>
    </source>
</evidence>
<dbReference type="RefSeq" id="XP_032831487.1">
    <property type="nucleotide sequence ID" value="XM_032975596.1"/>
</dbReference>
<dbReference type="GeneID" id="116954786"/>
<keyword evidence="21" id="KW-0007">Acetylation</keyword>
<keyword evidence="13" id="KW-0597">Phosphoprotein</keyword>
<dbReference type="InterPro" id="IPR002219">
    <property type="entry name" value="PKC_DAG/PE"/>
</dbReference>
<dbReference type="Pfam" id="PF00130">
    <property type="entry name" value="C1_1"/>
    <property type="match status" value="1"/>
</dbReference>
<organism evidence="36 42">
    <name type="scientific">Petromyzon marinus</name>
    <name type="common">Sea lamprey</name>
    <dbReference type="NCBI Taxonomy" id="7757"/>
    <lineage>
        <taxon>Eukaryota</taxon>
        <taxon>Metazoa</taxon>
        <taxon>Chordata</taxon>
        <taxon>Craniata</taxon>
        <taxon>Vertebrata</taxon>
        <taxon>Cyclostomata</taxon>
        <taxon>Hyperoartia</taxon>
        <taxon>Petromyzontiformes</taxon>
        <taxon>Petromyzontidae</taxon>
        <taxon>Petromyzon</taxon>
    </lineage>
</organism>